<dbReference type="GO" id="GO:0003724">
    <property type="term" value="F:RNA helicase activity"/>
    <property type="evidence" value="ECO:0007669"/>
    <property type="project" value="UniProtKB-EC"/>
</dbReference>
<keyword evidence="2 5" id="KW-0378">Hydrolase</keyword>
<feature type="domain" description="Helicase ATP-binding" evidence="8">
    <location>
        <begin position="122"/>
        <end position="319"/>
    </location>
</feature>
<evidence type="ECO:0000313" key="14">
    <source>
        <dbReference type="WBParaSite" id="BXY_0664900.1"/>
    </source>
</evidence>
<feature type="domain" description="Helicase C-terminal" evidence="9">
    <location>
        <begin position="360"/>
        <end position="537"/>
    </location>
</feature>
<dbReference type="WBParaSite" id="BXY_0664900.1">
    <property type="protein sequence ID" value="BXY_0664900.1"/>
    <property type="gene ID" value="BXY_0664900"/>
</dbReference>
<keyword evidence="13" id="KW-1185">Reference proteome</keyword>
<dbReference type="EMBL" id="CAJFCV020000001">
    <property type="protein sequence ID" value="CAG9087842.1"/>
    <property type="molecule type" value="Genomic_DNA"/>
</dbReference>
<reference evidence="14" key="1">
    <citation type="submission" date="2016-11" db="UniProtKB">
        <authorList>
            <consortium name="WormBaseParasite"/>
        </authorList>
    </citation>
    <scope>IDENTIFICATION</scope>
</reference>
<feature type="region of interest" description="Disordered" evidence="7">
    <location>
        <begin position="14"/>
        <end position="40"/>
    </location>
</feature>
<evidence type="ECO:0000313" key="13">
    <source>
        <dbReference type="Proteomes" id="UP000659654"/>
    </source>
</evidence>
<evidence type="ECO:0000256" key="2">
    <source>
        <dbReference type="ARBA" id="ARBA00022801"/>
    </source>
</evidence>
<dbReference type="Proteomes" id="UP000095284">
    <property type="component" value="Unplaced"/>
</dbReference>
<dbReference type="PANTHER" id="PTHR24031">
    <property type="entry name" value="RNA HELICASE"/>
    <property type="match status" value="1"/>
</dbReference>
<dbReference type="eggNOG" id="KOG0350">
    <property type="taxonomic scope" value="Eukaryota"/>
</dbReference>
<gene>
    <name evidence="10" type="ORF">BXYJ_LOCUS2308</name>
</gene>
<dbReference type="SMR" id="A0A1I7S0X4"/>
<dbReference type="SMART" id="SM00490">
    <property type="entry name" value="HELICc"/>
    <property type="match status" value="1"/>
</dbReference>
<evidence type="ECO:0000256" key="6">
    <source>
        <dbReference type="SAM" id="Coils"/>
    </source>
</evidence>
<accession>A0A1I7S0X4</accession>
<protein>
    <recommendedName>
        <fullName evidence="5">ATP-dependent RNA helicase</fullName>
        <ecNumber evidence="5">3.6.4.13</ecNumber>
    </recommendedName>
</protein>
<comment type="catalytic activity">
    <reaction evidence="5">
        <text>ATP + H2O = ADP + phosphate + H(+)</text>
        <dbReference type="Rhea" id="RHEA:13065"/>
        <dbReference type="ChEBI" id="CHEBI:15377"/>
        <dbReference type="ChEBI" id="CHEBI:15378"/>
        <dbReference type="ChEBI" id="CHEBI:30616"/>
        <dbReference type="ChEBI" id="CHEBI:43474"/>
        <dbReference type="ChEBI" id="CHEBI:456216"/>
        <dbReference type="EC" id="3.6.4.13"/>
    </reaction>
</comment>
<dbReference type="GO" id="GO:0003723">
    <property type="term" value="F:RNA binding"/>
    <property type="evidence" value="ECO:0007669"/>
    <property type="project" value="UniProtKB-UniRule"/>
</dbReference>
<dbReference type="GO" id="GO:0016787">
    <property type="term" value="F:hydrolase activity"/>
    <property type="evidence" value="ECO:0007669"/>
    <property type="project" value="UniProtKB-KW"/>
</dbReference>
<evidence type="ECO:0000256" key="4">
    <source>
        <dbReference type="ARBA" id="ARBA00022884"/>
    </source>
</evidence>
<comment type="similarity">
    <text evidence="5">Belongs to the DEAD box helicase family.</text>
</comment>
<dbReference type="Pfam" id="PF00271">
    <property type="entry name" value="Helicase_C"/>
    <property type="match status" value="1"/>
</dbReference>
<dbReference type="PROSITE" id="PS51192">
    <property type="entry name" value="HELICASE_ATP_BIND_1"/>
    <property type="match status" value="1"/>
</dbReference>
<dbReference type="SMART" id="SM00487">
    <property type="entry name" value="DEXDc"/>
    <property type="match status" value="1"/>
</dbReference>
<dbReference type="SUPFAM" id="SSF52540">
    <property type="entry name" value="P-loop containing nucleoside triphosphate hydrolases"/>
    <property type="match status" value="1"/>
</dbReference>
<dbReference type="OrthoDB" id="198787at2759"/>
<reference evidence="11" key="2">
    <citation type="submission" date="2020-08" db="EMBL/GenBank/DDBJ databases">
        <authorList>
            <person name="Kikuchi T."/>
        </authorList>
    </citation>
    <scope>NUCLEOTIDE SEQUENCE</scope>
    <source>
        <strain evidence="10">Ka4C1</strain>
    </source>
</reference>
<dbReference type="InterPro" id="IPR001650">
    <property type="entry name" value="Helicase_C-like"/>
</dbReference>
<keyword evidence="1 5" id="KW-0547">Nucleotide-binding</keyword>
<dbReference type="AlphaFoldDB" id="A0A1I7S0X4"/>
<dbReference type="Proteomes" id="UP000659654">
    <property type="component" value="Unassembled WGS sequence"/>
</dbReference>
<comment type="domain">
    <text evidence="5">The Q motif is unique to and characteristic of the DEAD box family of RNA helicases and controls ATP binding and hydrolysis.</text>
</comment>
<evidence type="ECO:0000256" key="1">
    <source>
        <dbReference type="ARBA" id="ARBA00022741"/>
    </source>
</evidence>
<dbReference type="EC" id="3.6.4.13" evidence="5"/>
<dbReference type="EMBL" id="CAJFDI010000001">
    <property type="protein sequence ID" value="CAD5211197.1"/>
    <property type="molecule type" value="Genomic_DNA"/>
</dbReference>
<evidence type="ECO:0000313" key="11">
    <source>
        <dbReference type="EMBL" id="CAG9087842.1"/>
    </source>
</evidence>
<keyword evidence="5" id="KW-0347">Helicase</keyword>
<proteinExistence type="inferred from homology"/>
<dbReference type="Pfam" id="PF00270">
    <property type="entry name" value="DEAD"/>
    <property type="match status" value="1"/>
</dbReference>
<keyword evidence="4 5" id="KW-0694">RNA-binding</keyword>
<evidence type="ECO:0000256" key="7">
    <source>
        <dbReference type="SAM" id="MobiDB-lite"/>
    </source>
</evidence>
<evidence type="ECO:0000313" key="12">
    <source>
        <dbReference type="Proteomes" id="UP000095284"/>
    </source>
</evidence>
<dbReference type="PROSITE" id="PS51194">
    <property type="entry name" value="HELICASE_CTER"/>
    <property type="match status" value="1"/>
</dbReference>
<dbReference type="Proteomes" id="UP000582659">
    <property type="component" value="Unassembled WGS sequence"/>
</dbReference>
<evidence type="ECO:0000259" key="8">
    <source>
        <dbReference type="PROSITE" id="PS51192"/>
    </source>
</evidence>
<sequence length="550" mass="62445">MGEIKTAGLYLDFDGLPEWDDFSDEEDEEVSEDEEQHKQKPEVSLKVLGEHTFKDVKSLTSVPKWAENAVEFDGNIRKSKGGVLESYEGLDQQLFDAVSKQINSWFPVQKTVLPQLINETVKATLFPSRDIAISAPTGSGKTLCYLLPIINSFSKPRPKDKVFALILAPLPALVRQIANEFAKLNVFNTKIVALKSKLSFEDEKRILFPEQSEKSDANIIISTPDRLIQHILDEDNGSFDFSQLRYLVVDEADGMFMPRENFLDLIETMANCPKNHPMSYKSLTDGSKNTRLQKILVSATLSLEADKLHDWNLRCPKLYKASAKKAKEKKVENTEEGDKKEEPMEVDGNEDIAKFTLPQKLKQEVRICKSEFKPLLVYRYLKCNPEWKKVLVFVNTISSSQRLKMLLEYLLGTELKVAEISSNIFGRRRFRLLQGFKNGNINVVISAGSLGRGMDVPDIDCVINYDIPSDSHVYIHRAGRTARAGKKGTVVTLSTKEERLKLKKNLIAVGIWDPEAENKEKDLQFIEEYKDQYQKALDALKERLESIGKS</sequence>
<evidence type="ECO:0000256" key="5">
    <source>
        <dbReference type="RuleBase" id="RU365068"/>
    </source>
</evidence>
<name>A0A1I7S0X4_BURXY</name>
<dbReference type="CDD" id="cd18787">
    <property type="entry name" value="SF2_C_DEAD"/>
    <property type="match status" value="1"/>
</dbReference>
<feature type="compositionally biased region" description="Acidic residues" evidence="7">
    <location>
        <begin position="15"/>
        <end position="34"/>
    </location>
</feature>
<keyword evidence="3 5" id="KW-0067">ATP-binding</keyword>
<dbReference type="Gene3D" id="3.40.50.300">
    <property type="entry name" value="P-loop containing nucleotide triphosphate hydrolases"/>
    <property type="match status" value="2"/>
</dbReference>
<dbReference type="InterPro" id="IPR011545">
    <property type="entry name" value="DEAD/DEAH_box_helicase_dom"/>
</dbReference>
<evidence type="ECO:0000313" key="10">
    <source>
        <dbReference type="EMBL" id="CAD5211197.1"/>
    </source>
</evidence>
<dbReference type="GO" id="GO:0005524">
    <property type="term" value="F:ATP binding"/>
    <property type="evidence" value="ECO:0007669"/>
    <property type="project" value="UniProtKB-UniRule"/>
</dbReference>
<comment type="function">
    <text evidence="5">RNA helicase.</text>
</comment>
<evidence type="ECO:0000256" key="3">
    <source>
        <dbReference type="ARBA" id="ARBA00022840"/>
    </source>
</evidence>
<dbReference type="InterPro" id="IPR014001">
    <property type="entry name" value="Helicase_ATP-bd"/>
</dbReference>
<feature type="coiled-coil region" evidence="6">
    <location>
        <begin position="516"/>
        <end position="550"/>
    </location>
</feature>
<keyword evidence="6" id="KW-0175">Coiled coil</keyword>
<dbReference type="InterPro" id="IPR027417">
    <property type="entry name" value="P-loop_NTPase"/>
</dbReference>
<organism evidence="12 14">
    <name type="scientific">Bursaphelenchus xylophilus</name>
    <name type="common">Pinewood nematode worm</name>
    <name type="synonym">Aphelenchoides xylophilus</name>
    <dbReference type="NCBI Taxonomy" id="6326"/>
    <lineage>
        <taxon>Eukaryota</taxon>
        <taxon>Metazoa</taxon>
        <taxon>Ecdysozoa</taxon>
        <taxon>Nematoda</taxon>
        <taxon>Chromadorea</taxon>
        <taxon>Rhabditida</taxon>
        <taxon>Tylenchina</taxon>
        <taxon>Tylenchomorpha</taxon>
        <taxon>Aphelenchoidea</taxon>
        <taxon>Aphelenchoididae</taxon>
        <taxon>Bursaphelenchus</taxon>
    </lineage>
</organism>
<evidence type="ECO:0000259" key="9">
    <source>
        <dbReference type="PROSITE" id="PS51194"/>
    </source>
</evidence>